<feature type="compositionally biased region" description="Basic and acidic residues" evidence="1">
    <location>
        <begin position="99"/>
        <end position="111"/>
    </location>
</feature>
<keyword evidence="3" id="KW-1185">Reference proteome</keyword>
<organism evidence="2 3">
    <name type="scientific">Pleurodeles waltl</name>
    <name type="common">Iberian ribbed newt</name>
    <dbReference type="NCBI Taxonomy" id="8319"/>
    <lineage>
        <taxon>Eukaryota</taxon>
        <taxon>Metazoa</taxon>
        <taxon>Chordata</taxon>
        <taxon>Craniata</taxon>
        <taxon>Vertebrata</taxon>
        <taxon>Euteleostomi</taxon>
        <taxon>Amphibia</taxon>
        <taxon>Batrachia</taxon>
        <taxon>Caudata</taxon>
        <taxon>Salamandroidea</taxon>
        <taxon>Salamandridae</taxon>
        <taxon>Pleurodelinae</taxon>
        <taxon>Pleurodeles</taxon>
    </lineage>
</organism>
<evidence type="ECO:0000313" key="3">
    <source>
        <dbReference type="Proteomes" id="UP001066276"/>
    </source>
</evidence>
<proteinExistence type="predicted"/>
<feature type="region of interest" description="Disordered" evidence="1">
    <location>
        <begin position="69"/>
        <end position="138"/>
    </location>
</feature>
<name>A0AAV7VCV1_PLEWA</name>
<gene>
    <name evidence="2" type="ORF">NDU88_003264</name>
</gene>
<reference evidence="2" key="1">
    <citation type="journal article" date="2022" name="bioRxiv">
        <title>Sequencing and chromosome-scale assembly of the giantPleurodeles waltlgenome.</title>
        <authorList>
            <person name="Brown T."/>
            <person name="Elewa A."/>
            <person name="Iarovenko S."/>
            <person name="Subramanian E."/>
            <person name="Araus A.J."/>
            <person name="Petzold A."/>
            <person name="Susuki M."/>
            <person name="Suzuki K.-i.T."/>
            <person name="Hayashi T."/>
            <person name="Toyoda A."/>
            <person name="Oliveira C."/>
            <person name="Osipova E."/>
            <person name="Leigh N.D."/>
            <person name="Simon A."/>
            <person name="Yun M.H."/>
        </authorList>
    </citation>
    <scope>NUCLEOTIDE SEQUENCE</scope>
    <source>
        <strain evidence="2">20211129_DDA</strain>
        <tissue evidence="2">Liver</tissue>
    </source>
</reference>
<feature type="compositionally biased region" description="Basic and acidic residues" evidence="1">
    <location>
        <begin position="79"/>
        <end position="91"/>
    </location>
</feature>
<accession>A0AAV7VCV1</accession>
<dbReference type="AlphaFoldDB" id="A0AAV7VCV1"/>
<protein>
    <submittedName>
        <fullName evidence="2">Uncharacterized protein</fullName>
    </submittedName>
</protein>
<dbReference type="EMBL" id="JANPWB010000003">
    <property type="protein sequence ID" value="KAJ1199428.1"/>
    <property type="molecule type" value="Genomic_DNA"/>
</dbReference>
<sequence>MWLFHVPLFKERKFLSRYPGLPAPAQPSRFTLWAALVPSREQACSVTVLSASNLREHITFGMRPCSQELETPATSHGKAGMECRFPEPCDRDNEDIGNPDERIPDPLPEIHGDEDESALTGNPDIRVPEVIEKNNGLH</sequence>
<evidence type="ECO:0000256" key="1">
    <source>
        <dbReference type="SAM" id="MobiDB-lite"/>
    </source>
</evidence>
<evidence type="ECO:0000313" key="2">
    <source>
        <dbReference type="EMBL" id="KAJ1199428.1"/>
    </source>
</evidence>
<dbReference type="Proteomes" id="UP001066276">
    <property type="component" value="Chromosome 2_1"/>
</dbReference>
<comment type="caution">
    <text evidence="2">The sequence shown here is derived from an EMBL/GenBank/DDBJ whole genome shotgun (WGS) entry which is preliminary data.</text>
</comment>